<dbReference type="OrthoDB" id="5225322at2759"/>
<proteinExistence type="predicted"/>
<dbReference type="AlphaFoldDB" id="A0A194UPM6"/>
<name>A0A194UPM6_CYTMA</name>
<dbReference type="Proteomes" id="UP000078576">
    <property type="component" value="Unassembled WGS sequence"/>
</dbReference>
<accession>A0A194UPM6</accession>
<evidence type="ECO:0000313" key="2">
    <source>
        <dbReference type="EMBL" id="KUI53614.1"/>
    </source>
</evidence>
<organism evidence="2 3">
    <name type="scientific">Cytospora mali</name>
    <name type="common">Apple Valsa canker fungus</name>
    <name type="synonym">Valsa mali</name>
    <dbReference type="NCBI Taxonomy" id="578113"/>
    <lineage>
        <taxon>Eukaryota</taxon>
        <taxon>Fungi</taxon>
        <taxon>Dikarya</taxon>
        <taxon>Ascomycota</taxon>
        <taxon>Pezizomycotina</taxon>
        <taxon>Sordariomycetes</taxon>
        <taxon>Sordariomycetidae</taxon>
        <taxon>Diaporthales</taxon>
        <taxon>Cytosporaceae</taxon>
        <taxon>Cytospora</taxon>
    </lineage>
</organism>
<feature type="domain" description="Ecp2 effector protein-like" evidence="1">
    <location>
        <begin position="37"/>
        <end position="107"/>
    </location>
</feature>
<protein>
    <recommendedName>
        <fullName evidence="1">Ecp2 effector protein-like domain-containing protein</fullName>
    </recommendedName>
</protein>
<evidence type="ECO:0000313" key="3">
    <source>
        <dbReference type="Proteomes" id="UP000078576"/>
    </source>
</evidence>
<dbReference type="Pfam" id="PF14856">
    <property type="entry name" value="Hce2"/>
    <property type="match status" value="1"/>
</dbReference>
<keyword evidence="3" id="KW-1185">Reference proteome</keyword>
<reference evidence="3" key="1">
    <citation type="submission" date="2014-12" db="EMBL/GenBank/DDBJ databases">
        <title>Genome Sequence of Valsa Canker Pathogens Uncovers a Specific Adaption of Colonization on Woody Bark.</title>
        <authorList>
            <person name="Yin Z."/>
            <person name="Liu H."/>
            <person name="Gao X."/>
            <person name="Li Z."/>
            <person name="Song N."/>
            <person name="Ke X."/>
            <person name="Dai Q."/>
            <person name="Wu Y."/>
            <person name="Sun Y."/>
            <person name="Xu J.-R."/>
            <person name="Kang Z.K."/>
            <person name="Wang L."/>
            <person name="Huang L."/>
        </authorList>
    </citation>
    <scope>NUCLEOTIDE SEQUENCE [LARGE SCALE GENOMIC DNA]</scope>
    <source>
        <strain evidence="3">SXYL134</strain>
    </source>
</reference>
<dbReference type="EMBL" id="KN714669">
    <property type="protein sequence ID" value="KUI53614.1"/>
    <property type="molecule type" value="Genomic_DNA"/>
</dbReference>
<gene>
    <name evidence="2" type="ORF">VP1G_01027</name>
</gene>
<sequence>MPDTQDGTTSVRPPTITYRDSICTAQDIYGADEPSDMCGPSTFVSLTDDHCSIGDASLVDDCNELIADIHALNGGGYWGMGQNRTLVMASHATCTFHIETKGDTHESAIGDGGDRGDGLHLQRHHSGYYLVDRWIESPSEDCA</sequence>
<evidence type="ECO:0000259" key="1">
    <source>
        <dbReference type="Pfam" id="PF14856"/>
    </source>
</evidence>
<dbReference type="InterPro" id="IPR029226">
    <property type="entry name" value="Ecp2-like"/>
</dbReference>